<sequence length="109" mass="12527">MVNLASKIMELPMRRLLSKHCEQMELLILPFLIIQSASKDHGSMLSKPAIIDARKKNEINKKVRKGNKKKTERVNKDRNRWVCRKLKLNVSSAMREICQVGDAGKPSQE</sequence>
<gene>
    <name evidence="1" type="ORF">TNIN_268241</name>
</gene>
<dbReference type="AlphaFoldDB" id="A0A8X6XKN1"/>
<comment type="caution">
    <text evidence="1">The sequence shown here is derived from an EMBL/GenBank/DDBJ whole genome shotgun (WGS) entry which is preliminary data.</text>
</comment>
<evidence type="ECO:0000313" key="2">
    <source>
        <dbReference type="Proteomes" id="UP000886998"/>
    </source>
</evidence>
<reference evidence="1" key="1">
    <citation type="submission" date="2020-08" db="EMBL/GenBank/DDBJ databases">
        <title>Multicomponent nature underlies the extraordinary mechanical properties of spider dragline silk.</title>
        <authorList>
            <person name="Kono N."/>
            <person name="Nakamura H."/>
            <person name="Mori M."/>
            <person name="Yoshida Y."/>
            <person name="Ohtoshi R."/>
            <person name="Malay A.D."/>
            <person name="Moran D.A.P."/>
            <person name="Tomita M."/>
            <person name="Numata K."/>
            <person name="Arakawa K."/>
        </authorList>
    </citation>
    <scope>NUCLEOTIDE SEQUENCE</scope>
</reference>
<dbReference type="EMBL" id="BMAV01009732">
    <property type="protein sequence ID" value="GFY54149.1"/>
    <property type="molecule type" value="Genomic_DNA"/>
</dbReference>
<proteinExistence type="predicted"/>
<accession>A0A8X6XKN1</accession>
<keyword evidence="2" id="KW-1185">Reference proteome</keyword>
<protein>
    <submittedName>
        <fullName evidence="1">Uncharacterized protein</fullName>
    </submittedName>
</protein>
<organism evidence="1 2">
    <name type="scientific">Trichonephila inaurata madagascariensis</name>
    <dbReference type="NCBI Taxonomy" id="2747483"/>
    <lineage>
        <taxon>Eukaryota</taxon>
        <taxon>Metazoa</taxon>
        <taxon>Ecdysozoa</taxon>
        <taxon>Arthropoda</taxon>
        <taxon>Chelicerata</taxon>
        <taxon>Arachnida</taxon>
        <taxon>Araneae</taxon>
        <taxon>Araneomorphae</taxon>
        <taxon>Entelegynae</taxon>
        <taxon>Araneoidea</taxon>
        <taxon>Nephilidae</taxon>
        <taxon>Trichonephila</taxon>
        <taxon>Trichonephila inaurata</taxon>
    </lineage>
</organism>
<name>A0A8X6XKN1_9ARAC</name>
<evidence type="ECO:0000313" key="1">
    <source>
        <dbReference type="EMBL" id="GFY54149.1"/>
    </source>
</evidence>
<dbReference type="Proteomes" id="UP000886998">
    <property type="component" value="Unassembled WGS sequence"/>
</dbReference>